<dbReference type="AlphaFoldDB" id="A0A1I7IMW0"/>
<sequence>MKLAPYFILPVILCLTSCQDQASSNQAATDTTAAVQTPEPQSLDSTYLIIPGEGIGKVNVGMPGEELTAALGDPDSTDAAMGKALLYWLSEDTAQPRHFLAIYTESDFGSDHPQPIVKQLQVTSPQFKTPDNISTGTSLSEIREHYPHLEPLAYYQNGAQQQVYIFDAQPEGIAFEVTLPDSILTAITVHEKGKDVSGNYLPLHPGMTLLKQP</sequence>
<feature type="signal peptide" evidence="1">
    <location>
        <begin position="1"/>
        <end position="22"/>
    </location>
</feature>
<organism evidence="2 3">
    <name type="scientific">Pontibacter akesuensis</name>
    <dbReference type="NCBI Taxonomy" id="388950"/>
    <lineage>
        <taxon>Bacteria</taxon>
        <taxon>Pseudomonadati</taxon>
        <taxon>Bacteroidota</taxon>
        <taxon>Cytophagia</taxon>
        <taxon>Cytophagales</taxon>
        <taxon>Hymenobacteraceae</taxon>
        <taxon>Pontibacter</taxon>
    </lineage>
</organism>
<dbReference type="OrthoDB" id="1494315at2"/>
<dbReference type="RefSeq" id="WP_139237156.1">
    <property type="nucleotide sequence ID" value="NZ_BMXC01000002.1"/>
</dbReference>
<evidence type="ECO:0000313" key="2">
    <source>
        <dbReference type="EMBL" id="SFU74258.1"/>
    </source>
</evidence>
<gene>
    <name evidence="2" type="ORF">SAMN04487941_2334</name>
</gene>
<accession>A0A1I7IMW0</accession>
<dbReference type="STRING" id="388950.GCA_001611675_01207"/>
<evidence type="ECO:0008006" key="4">
    <source>
        <dbReference type="Google" id="ProtNLM"/>
    </source>
</evidence>
<keyword evidence="3" id="KW-1185">Reference proteome</keyword>
<protein>
    <recommendedName>
        <fullName evidence="4">Lipoprotein</fullName>
    </recommendedName>
</protein>
<feature type="chain" id="PRO_5010322418" description="Lipoprotein" evidence="1">
    <location>
        <begin position="23"/>
        <end position="213"/>
    </location>
</feature>
<evidence type="ECO:0000256" key="1">
    <source>
        <dbReference type="SAM" id="SignalP"/>
    </source>
</evidence>
<evidence type="ECO:0000313" key="3">
    <source>
        <dbReference type="Proteomes" id="UP000182491"/>
    </source>
</evidence>
<name>A0A1I7IMW0_9BACT</name>
<proteinExistence type="predicted"/>
<dbReference type="Proteomes" id="UP000182491">
    <property type="component" value="Unassembled WGS sequence"/>
</dbReference>
<dbReference type="EMBL" id="FPCA01000002">
    <property type="protein sequence ID" value="SFU74258.1"/>
    <property type="molecule type" value="Genomic_DNA"/>
</dbReference>
<keyword evidence="1" id="KW-0732">Signal</keyword>
<reference evidence="3" key="1">
    <citation type="submission" date="2016-10" db="EMBL/GenBank/DDBJ databases">
        <authorList>
            <person name="Varghese N."/>
        </authorList>
    </citation>
    <scope>NUCLEOTIDE SEQUENCE [LARGE SCALE GENOMIC DNA]</scope>
    <source>
        <strain evidence="3">DSM 18820</strain>
    </source>
</reference>